<dbReference type="InterPro" id="IPR036388">
    <property type="entry name" value="WH-like_DNA-bd_sf"/>
</dbReference>
<dbReference type="EMBL" id="UGVL01000001">
    <property type="protein sequence ID" value="SUE33724.1"/>
    <property type="molecule type" value="Genomic_DNA"/>
</dbReference>
<dbReference type="Gene3D" id="1.10.1740.10">
    <property type="match status" value="1"/>
</dbReference>
<keyword evidence="2 6" id="KW-0805">Transcription regulation</keyword>
<dbReference type="OrthoDB" id="9780326at2"/>
<keyword evidence="5 6" id="KW-0804">Transcription</keyword>
<evidence type="ECO:0000256" key="7">
    <source>
        <dbReference type="SAM" id="MobiDB-lite"/>
    </source>
</evidence>
<dbReference type="SUPFAM" id="SSF88946">
    <property type="entry name" value="Sigma2 domain of RNA polymerase sigma factors"/>
    <property type="match status" value="1"/>
</dbReference>
<evidence type="ECO:0000256" key="1">
    <source>
        <dbReference type="ARBA" id="ARBA00010641"/>
    </source>
</evidence>
<dbReference type="STRING" id="880526.GCA_000427365_00512"/>
<feature type="domain" description="RNA polymerase sigma factor 70 region 4 type 2" evidence="9">
    <location>
        <begin position="125"/>
        <end position="176"/>
    </location>
</feature>
<gene>
    <name evidence="10" type="primary">rpoE_1</name>
    <name evidence="10" type="ORF">NCTC11190_00935</name>
</gene>
<dbReference type="InterPro" id="IPR007627">
    <property type="entry name" value="RNA_pol_sigma70_r2"/>
</dbReference>
<dbReference type="Pfam" id="PF04542">
    <property type="entry name" value="Sigma70_r2"/>
    <property type="match status" value="1"/>
</dbReference>
<dbReference type="GO" id="GO:0003677">
    <property type="term" value="F:DNA binding"/>
    <property type="evidence" value="ECO:0007669"/>
    <property type="project" value="UniProtKB-KW"/>
</dbReference>
<dbReference type="InterPro" id="IPR013324">
    <property type="entry name" value="RNA_pol_sigma_r3/r4-like"/>
</dbReference>
<accession>A0A379MPS6</accession>
<dbReference type="InterPro" id="IPR014284">
    <property type="entry name" value="RNA_pol_sigma-70_dom"/>
</dbReference>
<comment type="similarity">
    <text evidence="1 6">Belongs to the sigma-70 factor family. ECF subfamily.</text>
</comment>
<reference evidence="10 11" key="1">
    <citation type="submission" date="2018-06" db="EMBL/GenBank/DDBJ databases">
        <authorList>
            <consortium name="Pathogen Informatics"/>
            <person name="Doyle S."/>
        </authorList>
    </citation>
    <scope>NUCLEOTIDE SEQUENCE [LARGE SCALE GENOMIC DNA]</scope>
    <source>
        <strain evidence="10 11">NCTC11190</strain>
    </source>
</reference>
<keyword evidence="3 6" id="KW-0731">Sigma factor</keyword>
<dbReference type="Proteomes" id="UP000255233">
    <property type="component" value="Unassembled WGS sequence"/>
</dbReference>
<dbReference type="InterPro" id="IPR039425">
    <property type="entry name" value="RNA_pol_sigma-70-like"/>
</dbReference>
<dbReference type="Pfam" id="PF08281">
    <property type="entry name" value="Sigma70_r4_2"/>
    <property type="match status" value="1"/>
</dbReference>
<dbReference type="InterPro" id="IPR013325">
    <property type="entry name" value="RNA_pol_sigma_r2"/>
</dbReference>
<sequence length="231" mass="25596">MNQTDDIRLAERLRASDPGEREAAFVQLVDRYSQRIYWTVRKIVVSHHDADDVVQNVFLKVWHSASAFRGESGLFTWIYRIAVNESLSLVRSRRVGLFSSLDDGGASFDRIVSSEGLFDGDAAERALARAVGRLPARQRAVFTLRYWDQMPYEQMSVVLDTSVGSLKASYHHAAAKVEQWVRRDVSGADFTVCDESDDPAVPVHSCPDPVSAGGTVRSGNGTGNCEETAKK</sequence>
<dbReference type="Gene3D" id="1.10.10.10">
    <property type="entry name" value="Winged helix-like DNA-binding domain superfamily/Winged helix DNA-binding domain"/>
    <property type="match status" value="1"/>
</dbReference>
<dbReference type="NCBIfam" id="TIGR02937">
    <property type="entry name" value="sigma70-ECF"/>
    <property type="match status" value="1"/>
</dbReference>
<protein>
    <recommendedName>
        <fullName evidence="6">RNA polymerase sigma factor</fullName>
    </recommendedName>
</protein>
<dbReference type="AlphaFoldDB" id="A0A379MPS6"/>
<dbReference type="RefSeq" id="WP_084135152.1">
    <property type="nucleotide sequence ID" value="NZ_UGVL01000001.1"/>
</dbReference>
<feature type="region of interest" description="Disordered" evidence="7">
    <location>
        <begin position="204"/>
        <end position="231"/>
    </location>
</feature>
<evidence type="ECO:0000313" key="10">
    <source>
        <dbReference type="EMBL" id="SUE33724.1"/>
    </source>
</evidence>
<dbReference type="GO" id="GO:0016987">
    <property type="term" value="F:sigma factor activity"/>
    <property type="evidence" value="ECO:0007669"/>
    <property type="project" value="UniProtKB-KW"/>
</dbReference>
<keyword evidence="4 6" id="KW-0238">DNA-binding</keyword>
<proteinExistence type="inferred from homology"/>
<evidence type="ECO:0000259" key="9">
    <source>
        <dbReference type="Pfam" id="PF08281"/>
    </source>
</evidence>
<dbReference type="InterPro" id="IPR013249">
    <property type="entry name" value="RNA_pol_sigma70_r4_t2"/>
</dbReference>
<evidence type="ECO:0000313" key="11">
    <source>
        <dbReference type="Proteomes" id="UP000255233"/>
    </source>
</evidence>
<evidence type="ECO:0000259" key="8">
    <source>
        <dbReference type="Pfam" id="PF04542"/>
    </source>
</evidence>
<feature type="domain" description="RNA polymerase sigma-70 region 2" evidence="8">
    <location>
        <begin position="28"/>
        <end position="94"/>
    </location>
</feature>
<dbReference type="InterPro" id="IPR000838">
    <property type="entry name" value="RNA_pol_sigma70_ECF_CS"/>
</dbReference>
<evidence type="ECO:0000256" key="2">
    <source>
        <dbReference type="ARBA" id="ARBA00023015"/>
    </source>
</evidence>
<name>A0A379MPS6_9BACT</name>
<evidence type="ECO:0000256" key="3">
    <source>
        <dbReference type="ARBA" id="ARBA00023082"/>
    </source>
</evidence>
<evidence type="ECO:0000256" key="4">
    <source>
        <dbReference type="ARBA" id="ARBA00023125"/>
    </source>
</evidence>
<dbReference type="PANTHER" id="PTHR43133:SF51">
    <property type="entry name" value="RNA POLYMERASE SIGMA FACTOR"/>
    <property type="match status" value="1"/>
</dbReference>
<evidence type="ECO:0000256" key="5">
    <source>
        <dbReference type="ARBA" id="ARBA00023163"/>
    </source>
</evidence>
<dbReference type="GO" id="GO:0006352">
    <property type="term" value="P:DNA-templated transcription initiation"/>
    <property type="evidence" value="ECO:0007669"/>
    <property type="project" value="InterPro"/>
</dbReference>
<dbReference type="SUPFAM" id="SSF88659">
    <property type="entry name" value="Sigma3 and sigma4 domains of RNA polymerase sigma factors"/>
    <property type="match status" value="1"/>
</dbReference>
<dbReference type="PANTHER" id="PTHR43133">
    <property type="entry name" value="RNA POLYMERASE ECF-TYPE SIGMA FACTO"/>
    <property type="match status" value="1"/>
</dbReference>
<organism evidence="10 11">
    <name type="scientific">Rikenella microfusus</name>
    <dbReference type="NCBI Taxonomy" id="28139"/>
    <lineage>
        <taxon>Bacteria</taxon>
        <taxon>Pseudomonadati</taxon>
        <taxon>Bacteroidota</taxon>
        <taxon>Bacteroidia</taxon>
        <taxon>Bacteroidales</taxon>
        <taxon>Rikenellaceae</taxon>
        <taxon>Rikenella</taxon>
    </lineage>
</organism>
<keyword evidence="11" id="KW-1185">Reference proteome</keyword>
<evidence type="ECO:0000256" key="6">
    <source>
        <dbReference type="RuleBase" id="RU000716"/>
    </source>
</evidence>
<dbReference type="PROSITE" id="PS01063">
    <property type="entry name" value="SIGMA70_ECF"/>
    <property type="match status" value="1"/>
</dbReference>